<proteinExistence type="predicted"/>
<organism evidence="1 2">
    <name type="scientific">Phytophthora pseudosyringae</name>
    <dbReference type="NCBI Taxonomy" id="221518"/>
    <lineage>
        <taxon>Eukaryota</taxon>
        <taxon>Sar</taxon>
        <taxon>Stramenopiles</taxon>
        <taxon>Oomycota</taxon>
        <taxon>Peronosporomycetes</taxon>
        <taxon>Peronosporales</taxon>
        <taxon>Peronosporaceae</taxon>
        <taxon>Phytophthora</taxon>
    </lineage>
</organism>
<dbReference type="AlphaFoldDB" id="A0A8T1VBM1"/>
<dbReference type="Proteomes" id="UP000694044">
    <property type="component" value="Unassembled WGS sequence"/>
</dbReference>
<name>A0A8T1VBM1_9STRA</name>
<comment type="caution">
    <text evidence="1">The sequence shown here is derived from an EMBL/GenBank/DDBJ whole genome shotgun (WGS) entry which is preliminary data.</text>
</comment>
<evidence type="ECO:0000313" key="2">
    <source>
        <dbReference type="Proteomes" id="UP000694044"/>
    </source>
</evidence>
<accession>A0A8T1VBM1</accession>
<protein>
    <submittedName>
        <fullName evidence="1">Uncharacterized protein</fullName>
    </submittedName>
</protein>
<reference evidence="1" key="1">
    <citation type="submission" date="2021-02" db="EMBL/GenBank/DDBJ databases">
        <authorList>
            <person name="Palmer J.M."/>
        </authorList>
    </citation>
    <scope>NUCLEOTIDE SEQUENCE</scope>
    <source>
        <strain evidence="1">SCRP734</strain>
    </source>
</reference>
<dbReference type="OrthoDB" id="119517at2759"/>
<evidence type="ECO:0000313" key="1">
    <source>
        <dbReference type="EMBL" id="KAG7377488.1"/>
    </source>
</evidence>
<dbReference type="EMBL" id="JAGDFM010000518">
    <property type="protein sequence ID" value="KAG7377488.1"/>
    <property type="molecule type" value="Genomic_DNA"/>
</dbReference>
<gene>
    <name evidence="1" type="ORF">PHYPSEUDO_011542</name>
</gene>
<sequence>MVKNRRCTYATRREKAKELRDEVGRLQLNLKALKAQYLNSNRILNRPTNFRGPADRPSQLSYGERMQQLQIAKAQSMLPRSLGAYRTHPLYSRIHLGQDWGQRLETLMSIREAKLGDAYDFVMARNDHADLAQPRCSNDMFETSEGDLCSVWFETTQFAGVQSVQQVFDALTFYFDNTEMIIAEHLGDVAMRDDYDCIGGGVVNSRMVVTNSEGTAIEASTLVVSRLFDGDNRFGGEVCGVVAVDSIDEDELYPYETSERVRLDSSGAIIVTASREAVGASSQTAASEDASLVVTMHRASFMKLYRPAFALSAVAELNMHQRLARSGDFMIKAVRQIVYGVQ</sequence>
<keyword evidence="2" id="KW-1185">Reference proteome</keyword>